<dbReference type="PRINTS" id="PR00450">
    <property type="entry name" value="RECOVERIN"/>
</dbReference>
<keyword evidence="5" id="KW-0808">Transferase</keyword>
<keyword evidence="5" id="KW-0418">Kinase</keyword>
<evidence type="ECO:0000256" key="2">
    <source>
        <dbReference type="ARBA" id="ARBA00022737"/>
    </source>
</evidence>
<dbReference type="SUPFAM" id="SSF47473">
    <property type="entry name" value="EF-hand"/>
    <property type="match status" value="1"/>
</dbReference>
<reference evidence="5 6" key="1">
    <citation type="submission" date="2024-02" db="EMBL/GenBank/DDBJ databases">
        <authorList>
            <person name="Chen Y."/>
            <person name="Shah S."/>
            <person name="Dougan E. K."/>
            <person name="Thang M."/>
            <person name="Chan C."/>
        </authorList>
    </citation>
    <scope>NUCLEOTIDE SEQUENCE [LARGE SCALE GENOMIC DNA]</scope>
</reference>
<dbReference type="InterPro" id="IPR002048">
    <property type="entry name" value="EF_hand_dom"/>
</dbReference>
<dbReference type="InterPro" id="IPR011992">
    <property type="entry name" value="EF-hand-dom_pair"/>
</dbReference>
<evidence type="ECO:0000313" key="6">
    <source>
        <dbReference type="Proteomes" id="UP001642464"/>
    </source>
</evidence>
<sequence>MEQAFVAMDTDGSGEIDYSEFLAAIMDSQLMERRDLLWAAFQDFDRSNVGSISQENLRLVLEGEALQGLFPKKDEGFVDSVLANVEESGGELSFEEFVELLQLD</sequence>
<keyword evidence="2" id="KW-0677">Repeat</keyword>
<keyword evidence="1" id="KW-0479">Metal-binding</keyword>
<feature type="domain" description="EF-hand" evidence="4">
    <location>
        <begin position="1"/>
        <end position="31"/>
    </location>
</feature>
<dbReference type="GO" id="GO:0016301">
    <property type="term" value="F:kinase activity"/>
    <property type="evidence" value="ECO:0007669"/>
    <property type="project" value="UniProtKB-KW"/>
</dbReference>
<keyword evidence="3" id="KW-0106">Calcium</keyword>
<keyword evidence="6" id="KW-1185">Reference proteome</keyword>
<feature type="domain" description="EF-hand" evidence="4">
    <location>
        <begin position="32"/>
        <end position="67"/>
    </location>
</feature>
<evidence type="ECO:0000256" key="3">
    <source>
        <dbReference type="ARBA" id="ARBA00022837"/>
    </source>
</evidence>
<accession>A0ABP0HAP9</accession>
<evidence type="ECO:0000313" key="5">
    <source>
        <dbReference type="EMBL" id="CAK8986571.1"/>
    </source>
</evidence>
<proteinExistence type="predicted"/>
<evidence type="ECO:0000256" key="1">
    <source>
        <dbReference type="ARBA" id="ARBA00022723"/>
    </source>
</evidence>
<comment type="caution">
    <text evidence="5">The sequence shown here is derived from an EMBL/GenBank/DDBJ whole genome shotgun (WGS) entry which is preliminary data.</text>
</comment>
<name>A0ABP0HAP9_9DINO</name>
<dbReference type="Gene3D" id="1.10.238.10">
    <property type="entry name" value="EF-hand"/>
    <property type="match status" value="2"/>
</dbReference>
<protein>
    <submittedName>
        <fullName evidence="5">Calcium-dependent protein kinase 34</fullName>
    </submittedName>
</protein>
<dbReference type="PANTHER" id="PTHR45942">
    <property type="entry name" value="PROTEIN PHOSPATASE 3 REGULATORY SUBUNIT B ALPHA ISOFORM TYPE 1"/>
    <property type="match status" value="1"/>
</dbReference>
<dbReference type="PROSITE" id="PS50222">
    <property type="entry name" value="EF_HAND_2"/>
    <property type="match status" value="2"/>
</dbReference>
<dbReference type="PROSITE" id="PS00018">
    <property type="entry name" value="EF_HAND_1"/>
    <property type="match status" value="1"/>
</dbReference>
<dbReference type="EMBL" id="CAXAMM010000225">
    <property type="protein sequence ID" value="CAK8986571.1"/>
    <property type="molecule type" value="Genomic_DNA"/>
</dbReference>
<dbReference type="InterPro" id="IPR018247">
    <property type="entry name" value="EF_Hand_1_Ca_BS"/>
</dbReference>
<organism evidence="5 6">
    <name type="scientific">Durusdinium trenchii</name>
    <dbReference type="NCBI Taxonomy" id="1381693"/>
    <lineage>
        <taxon>Eukaryota</taxon>
        <taxon>Sar</taxon>
        <taxon>Alveolata</taxon>
        <taxon>Dinophyceae</taxon>
        <taxon>Suessiales</taxon>
        <taxon>Symbiodiniaceae</taxon>
        <taxon>Durusdinium</taxon>
    </lineage>
</organism>
<evidence type="ECO:0000259" key="4">
    <source>
        <dbReference type="PROSITE" id="PS50222"/>
    </source>
</evidence>
<gene>
    <name evidence="5" type="ORF">SCF082_LOCUS610</name>
</gene>
<dbReference type="Pfam" id="PF00036">
    <property type="entry name" value="EF-hand_1"/>
    <property type="match status" value="1"/>
</dbReference>
<dbReference type="Proteomes" id="UP001642464">
    <property type="component" value="Unassembled WGS sequence"/>
</dbReference>